<feature type="region of interest" description="Disordered" evidence="1">
    <location>
        <begin position="617"/>
        <end position="655"/>
    </location>
</feature>
<dbReference type="GO" id="GO:0006808">
    <property type="term" value="P:regulation of nitrogen utilization"/>
    <property type="evidence" value="ECO:0007669"/>
    <property type="project" value="TreeGrafter"/>
</dbReference>
<dbReference type="AlphaFoldDB" id="A0A8H8S011"/>
<protein>
    <recommendedName>
        <fullName evidence="2">DUF3295 domain-containing protein</fullName>
    </recommendedName>
</protein>
<dbReference type="GO" id="GO:0005737">
    <property type="term" value="C:cytoplasm"/>
    <property type="evidence" value="ECO:0007669"/>
    <property type="project" value="TreeGrafter"/>
</dbReference>
<feature type="region of interest" description="Disordered" evidence="1">
    <location>
        <begin position="463"/>
        <end position="499"/>
    </location>
</feature>
<dbReference type="EMBL" id="QGMJ01000049">
    <property type="protein sequence ID" value="TVY44032.1"/>
    <property type="molecule type" value="Genomic_DNA"/>
</dbReference>
<feature type="compositionally biased region" description="Low complexity" evidence="1">
    <location>
        <begin position="15"/>
        <end position="27"/>
    </location>
</feature>
<dbReference type="PANTHER" id="PTHR28014">
    <property type="entry name" value="NEGATIVE REGULATOR OF RAS-CAMP PATHWAY"/>
    <property type="match status" value="1"/>
</dbReference>
<evidence type="ECO:0000313" key="4">
    <source>
        <dbReference type="Proteomes" id="UP000462212"/>
    </source>
</evidence>
<feature type="domain" description="DUF3295" evidence="2">
    <location>
        <begin position="633"/>
        <end position="731"/>
    </location>
</feature>
<dbReference type="InterPro" id="IPR021711">
    <property type="entry name" value="DUF3295"/>
</dbReference>
<feature type="domain" description="DUF3295" evidence="2">
    <location>
        <begin position="417"/>
        <end position="619"/>
    </location>
</feature>
<gene>
    <name evidence="3" type="ORF">LSUB1_G002132</name>
</gene>
<proteinExistence type="predicted"/>
<sequence>MESFYTLSSEDDTSVRTTLTTPSPTTHDTSRASYHISDINSFAENLQDAANRAFPNRGRSRYKTVNVCLIRWQEDELEVKSELDRLYHVLDKLYGFNTQIWLIPLRASQIQLTSMTCSFLQEFDDEDNLFIVYYGGHGTINQSRQSQWWCSRSPGSPFIDWSAIQALFATAVSDVLVLLDCCAAASSAQSSGKNVMEAIAACGFETRAPPPGIYSFTNTLIEVLEDWVNKPSFSAAMLHTEILFVLKQKRPERGRDGRRLEWCSTPIHLVYTSNSKSPGVELCCLKSAKSAQKAKAGPVSQTPNRFTSYVDSMDLDDDDLSEALSACHDGGKYQIPHVLISIALEEEQADLDASSCRRWLSNFPALAKYATVEGVYRGNSTLITMSLPVMIWDCLPNHPACSFIGFVNTPNRYSQSFCPSDIRNLYMQMSSYERNKFGHIAEQEPTLSSRRIPTRSKRAEVSKLGWDSSYGSDSPPSAGPVAPSNNFSPKNFGTKRPTRKNTKAANFALCGSTGSESDSGELSAGKKHGPFKQAIRANTFREDIIADEELFEDGSDSYEDIIDGEESSDWEDPIEESKDSNTNDKSFFQRLDSGANRSSPKSLISTMLHRDGRARAFTNPDPGDVAERVPSGSQPINMNKNNARGHQTAHSPRKSRRNMIATELTPSLRLHLLWEHKQNSRTEKGMLKRRHSDVGTLKQHPEKFYMSDEAIEDGGYSFLDEGSGEYHSKGW</sequence>
<keyword evidence="4" id="KW-1185">Reference proteome</keyword>
<evidence type="ECO:0000259" key="2">
    <source>
        <dbReference type="Pfam" id="PF11702"/>
    </source>
</evidence>
<reference evidence="3 4" key="1">
    <citation type="submission" date="2018-05" db="EMBL/GenBank/DDBJ databases">
        <title>Genome sequencing and assembly of the regulated plant pathogen Lachnellula willkommii and related sister species for the development of diagnostic species identification markers.</title>
        <authorList>
            <person name="Giroux E."/>
            <person name="Bilodeau G."/>
        </authorList>
    </citation>
    <scope>NUCLEOTIDE SEQUENCE [LARGE SCALE GENOMIC DNA]</scope>
    <source>
        <strain evidence="3 4">CBS 197.66</strain>
    </source>
</reference>
<dbReference type="PANTHER" id="PTHR28014:SF1">
    <property type="entry name" value="NEGATIVE REGULATOR OF RAS-CAMP PATHWAY"/>
    <property type="match status" value="1"/>
</dbReference>
<feature type="region of interest" description="Disordered" evidence="1">
    <location>
        <begin position="551"/>
        <end position="601"/>
    </location>
</feature>
<dbReference type="Pfam" id="PF11702">
    <property type="entry name" value="DUF3295"/>
    <property type="match status" value="2"/>
</dbReference>
<feature type="region of interest" description="Disordered" evidence="1">
    <location>
        <begin position="1"/>
        <end position="30"/>
    </location>
</feature>
<dbReference type="GO" id="GO:0031930">
    <property type="term" value="P:mitochondria-nucleus signaling pathway"/>
    <property type="evidence" value="ECO:0007669"/>
    <property type="project" value="TreeGrafter"/>
</dbReference>
<name>A0A8H8S011_9HELO</name>
<dbReference type="InterPro" id="IPR053043">
    <property type="entry name" value="Ras-cAMP_regulatory"/>
</dbReference>
<evidence type="ECO:0000256" key="1">
    <source>
        <dbReference type="SAM" id="MobiDB-lite"/>
    </source>
</evidence>
<dbReference type="Proteomes" id="UP000462212">
    <property type="component" value="Unassembled WGS sequence"/>
</dbReference>
<organism evidence="3 4">
    <name type="scientific">Lachnellula subtilissima</name>
    <dbReference type="NCBI Taxonomy" id="602034"/>
    <lineage>
        <taxon>Eukaryota</taxon>
        <taxon>Fungi</taxon>
        <taxon>Dikarya</taxon>
        <taxon>Ascomycota</taxon>
        <taxon>Pezizomycotina</taxon>
        <taxon>Leotiomycetes</taxon>
        <taxon>Helotiales</taxon>
        <taxon>Lachnaceae</taxon>
        <taxon>Lachnellula</taxon>
    </lineage>
</organism>
<feature type="compositionally biased region" description="Acidic residues" evidence="1">
    <location>
        <begin position="551"/>
        <end position="574"/>
    </location>
</feature>
<dbReference type="GO" id="GO:0000122">
    <property type="term" value="P:negative regulation of transcription by RNA polymerase II"/>
    <property type="evidence" value="ECO:0007669"/>
    <property type="project" value="TreeGrafter"/>
</dbReference>
<comment type="caution">
    <text evidence="3">The sequence shown here is derived from an EMBL/GenBank/DDBJ whole genome shotgun (WGS) entry which is preliminary data.</text>
</comment>
<feature type="compositionally biased region" description="Polar residues" evidence="1">
    <location>
        <begin position="631"/>
        <end position="650"/>
    </location>
</feature>
<accession>A0A8H8S011</accession>
<dbReference type="OrthoDB" id="4760831at2759"/>
<evidence type="ECO:0000313" key="3">
    <source>
        <dbReference type="EMBL" id="TVY44032.1"/>
    </source>
</evidence>